<dbReference type="InterPro" id="IPR036291">
    <property type="entry name" value="NAD(P)-bd_dom_sf"/>
</dbReference>
<dbReference type="CDD" id="cd05227">
    <property type="entry name" value="AR_SDR_e"/>
    <property type="match status" value="1"/>
</dbReference>
<reference evidence="4" key="1">
    <citation type="journal article" date="2023" name="Mol. Phylogenet. Evol.">
        <title>Genome-scale phylogeny and comparative genomics of the fungal order Sordariales.</title>
        <authorList>
            <person name="Hensen N."/>
            <person name="Bonometti L."/>
            <person name="Westerberg I."/>
            <person name="Brannstrom I.O."/>
            <person name="Guillou S."/>
            <person name="Cros-Aarteil S."/>
            <person name="Calhoun S."/>
            <person name="Haridas S."/>
            <person name="Kuo A."/>
            <person name="Mondo S."/>
            <person name="Pangilinan J."/>
            <person name="Riley R."/>
            <person name="LaButti K."/>
            <person name="Andreopoulos B."/>
            <person name="Lipzen A."/>
            <person name="Chen C."/>
            <person name="Yan M."/>
            <person name="Daum C."/>
            <person name="Ng V."/>
            <person name="Clum A."/>
            <person name="Steindorff A."/>
            <person name="Ohm R.A."/>
            <person name="Martin F."/>
            <person name="Silar P."/>
            <person name="Natvig D.O."/>
            <person name="Lalanne C."/>
            <person name="Gautier V."/>
            <person name="Ament-Velasquez S.L."/>
            <person name="Kruys A."/>
            <person name="Hutchinson M.I."/>
            <person name="Powell A.J."/>
            <person name="Barry K."/>
            <person name="Miller A.N."/>
            <person name="Grigoriev I.V."/>
            <person name="Debuchy R."/>
            <person name="Gladieux P."/>
            <person name="Hiltunen Thoren M."/>
            <person name="Johannesson H."/>
        </authorList>
    </citation>
    <scope>NUCLEOTIDE SEQUENCE</scope>
    <source>
        <strain evidence="4">CBS 314.62</strain>
    </source>
</reference>
<proteinExistence type="inferred from homology"/>
<dbReference type="Proteomes" id="UP001270362">
    <property type="component" value="Unassembled WGS sequence"/>
</dbReference>
<dbReference type="InterPro" id="IPR001509">
    <property type="entry name" value="Epimerase_deHydtase"/>
</dbReference>
<keyword evidence="5" id="KW-1185">Reference proteome</keyword>
<dbReference type="AlphaFoldDB" id="A0AAE0X9Y0"/>
<comment type="caution">
    <text evidence="4">The sequence shown here is derived from an EMBL/GenBank/DDBJ whole genome shotgun (WGS) entry which is preliminary data.</text>
</comment>
<dbReference type="GO" id="GO:0016616">
    <property type="term" value="F:oxidoreductase activity, acting on the CH-OH group of donors, NAD or NADP as acceptor"/>
    <property type="evidence" value="ECO:0007669"/>
    <property type="project" value="TreeGrafter"/>
</dbReference>
<name>A0AAE0X9Y0_9PEZI</name>
<feature type="domain" description="NAD-dependent epimerase/dehydratase" evidence="3">
    <location>
        <begin position="16"/>
        <end position="282"/>
    </location>
</feature>
<dbReference type="PANTHER" id="PTHR10366">
    <property type="entry name" value="NAD DEPENDENT EPIMERASE/DEHYDRATASE"/>
    <property type="match status" value="1"/>
</dbReference>
<dbReference type="Pfam" id="PF01370">
    <property type="entry name" value="Epimerase"/>
    <property type="match status" value="1"/>
</dbReference>
<gene>
    <name evidence="4" type="ORF">B0T22DRAFT_512592</name>
</gene>
<evidence type="ECO:0000313" key="4">
    <source>
        <dbReference type="EMBL" id="KAK3688809.1"/>
    </source>
</evidence>
<organism evidence="4 5">
    <name type="scientific">Podospora appendiculata</name>
    <dbReference type="NCBI Taxonomy" id="314037"/>
    <lineage>
        <taxon>Eukaryota</taxon>
        <taxon>Fungi</taxon>
        <taxon>Dikarya</taxon>
        <taxon>Ascomycota</taxon>
        <taxon>Pezizomycotina</taxon>
        <taxon>Sordariomycetes</taxon>
        <taxon>Sordariomycetidae</taxon>
        <taxon>Sordariales</taxon>
        <taxon>Podosporaceae</taxon>
        <taxon>Podospora</taxon>
    </lineage>
</organism>
<dbReference type="Gene3D" id="3.40.50.720">
    <property type="entry name" value="NAD(P)-binding Rossmann-like Domain"/>
    <property type="match status" value="1"/>
</dbReference>
<protein>
    <recommendedName>
        <fullName evidence="3">NAD-dependent epimerase/dehydratase domain-containing protein</fullName>
    </recommendedName>
</protein>
<sequence>MTVISIPSPNPSKGKVLLTGGTGFVASHVLDSLLDHGYYLRFDVVVTARSDEKGRRIVKSIDSALGKQVSYVVVEDVARQGAFDDAVQSDPPFDYVIHTASPYQLRFDDPVKECLDPAIKGTTGILRSIKAHAPAVKRVVITSSSAAMLSPPNHRPVYDESCWSDVTWEQAMDPAEAYRASKKFAEKAAWDFIATESPNFDLATINNTYTFGPVPRSLAALGQTTVNTSNRRIYDMVRGAMRARIAPTAPVFTFVDVRDVALAHVRAMTVPEAGGMRFYVVGGFFSNMRIARVIRRAYPALAARVLPIEGEGGDDFPEDHWRFENRRSKEVLGLEYRGLEGSVRDTVESILRFGGGEV</sequence>
<reference evidence="4" key="2">
    <citation type="submission" date="2023-06" db="EMBL/GenBank/DDBJ databases">
        <authorList>
            <consortium name="Lawrence Berkeley National Laboratory"/>
            <person name="Haridas S."/>
            <person name="Hensen N."/>
            <person name="Bonometti L."/>
            <person name="Westerberg I."/>
            <person name="Brannstrom I.O."/>
            <person name="Guillou S."/>
            <person name="Cros-Aarteil S."/>
            <person name="Calhoun S."/>
            <person name="Kuo A."/>
            <person name="Mondo S."/>
            <person name="Pangilinan J."/>
            <person name="Riley R."/>
            <person name="Labutti K."/>
            <person name="Andreopoulos B."/>
            <person name="Lipzen A."/>
            <person name="Chen C."/>
            <person name="Yanf M."/>
            <person name="Daum C."/>
            <person name="Ng V."/>
            <person name="Clum A."/>
            <person name="Steindorff A."/>
            <person name="Ohm R."/>
            <person name="Martin F."/>
            <person name="Silar P."/>
            <person name="Natvig D."/>
            <person name="Lalanne C."/>
            <person name="Gautier V."/>
            <person name="Ament-Velasquez S.L."/>
            <person name="Kruys A."/>
            <person name="Hutchinson M.I."/>
            <person name="Powell A.J."/>
            <person name="Barry K."/>
            <person name="Miller A.N."/>
            <person name="Grigoriev I.V."/>
            <person name="Debuchy R."/>
            <person name="Gladieux P."/>
            <person name="Thoren M.H."/>
            <person name="Johannesson H."/>
        </authorList>
    </citation>
    <scope>NUCLEOTIDE SEQUENCE</scope>
    <source>
        <strain evidence="4">CBS 314.62</strain>
    </source>
</reference>
<evidence type="ECO:0000259" key="3">
    <source>
        <dbReference type="Pfam" id="PF01370"/>
    </source>
</evidence>
<dbReference type="InterPro" id="IPR050425">
    <property type="entry name" value="NAD(P)_dehydrat-like"/>
</dbReference>
<evidence type="ECO:0000256" key="2">
    <source>
        <dbReference type="ARBA" id="ARBA00023445"/>
    </source>
</evidence>
<accession>A0AAE0X9Y0</accession>
<evidence type="ECO:0000313" key="5">
    <source>
        <dbReference type="Proteomes" id="UP001270362"/>
    </source>
</evidence>
<evidence type="ECO:0000256" key="1">
    <source>
        <dbReference type="ARBA" id="ARBA00023002"/>
    </source>
</evidence>
<dbReference type="EMBL" id="JAULSO010000002">
    <property type="protein sequence ID" value="KAK3688809.1"/>
    <property type="molecule type" value="Genomic_DNA"/>
</dbReference>
<dbReference type="SUPFAM" id="SSF51735">
    <property type="entry name" value="NAD(P)-binding Rossmann-fold domains"/>
    <property type="match status" value="1"/>
</dbReference>
<dbReference type="PANTHER" id="PTHR10366:SF564">
    <property type="entry name" value="STEROL-4-ALPHA-CARBOXYLATE 3-DEHYDROGENASE, DECARBOXYLATING"/>
    <property type="match status" value="1"/>
</dbReference>
<comment type="similarity">
    <text evidence="2">Belongs to the NAD(P)-dependent epimerase/dehydratase family. Dihydroflavonol-4-reductase subfamily.</text>
</comment>
<keyword evidence="1" id="KW-0560">Oxidoreductase</keyword>